<evidence type="ECO:0000256" key="12">
    <source>
        <dbReference type="ARBA" id="ARBA00023136"/>
    </source>
</evidence>
<protein>
    <recommendedName>
        <fullName evidence="13">Probable potassium transport system protein Kup</fullName>
    </recommendedName>
</protein>
<dbReference type="PANTHER" id="PTHR30540">
    <property type="entry name" value="OSMOTIC STRESS POTASSIUM TRANSPORTER"/>
    <property type="match status" value="1"/>
</dbReference>
<dbReference type="InterPro" id="IPR053952">
    <property type="entry name" value="K_trans_C"/>
</dbReference>
<keyword evidence="8 13" id="KW-0769">Symport</keyword>
<evidence type="ECO:0000259" key="16">
    <source>
        <dbReference type="Pfam" id="PF22776"/>
    </source>
</evidence>
<evidence type="ECO:0000256" key="4">
    <source>
        <dbReference type="ARBA" id="ARBA00022475"/>
    </source>
</evidence>
<reference evidence="17 18" key="1">
    <citation type="journal article" date="2020" name="Int. J. Syst. Evol. Microbiol.">
        <title>Novel acetic acid bacteria from cider fermentations: Acetobacter conturbans sp. nov. and Acetobacter fallax sp. nov.</title>
        <authorList>
            <person name="Sombolestani A.S."/>
            <person name="Cleenwerck I."/>
            <person name="Cnockaert M."/>
            <person name="Borremans W."/>
            <person name="Wieme A.D."/>
            <person name="De Vuyst L."/>
            <person name="Vandamme P."/>
        </authorList>
    </citation>
    <scope>NUCLEOTIDE SEQUENCE [LARGE SCALE GENOMIC DNA]</scope>
    <source>
        <strain evidence="17 18">LMG 30640</strain>
    </source>
</reference>
<gene>
    <name evidence="13" type="primary">kup</name>
    <name evidence="17" type="ORF">GOB93_07335</name>
</gene>
<dbReference type="Pfam" id="PF22776">
    <property type="entry name" value="K_trans_C"/>
    <property type="match status" value="1"/>
</dbReference>
<feature type="transmembrane region" description="Helical" evidence="13">
    <location>
        <begin position="405"/>
        <end position="425"/>
    </location>
</feature>
<feature type="transmembrane region" description="Helical" evidence="13">
    <location>
        <begin position="313"/>
        <end position="335"/>
    </location>
</feature>
<evidence type="ECO:0000256" key="5">
    <source>
        <dbReference type="ARBA" id="ARBA00022519"/>
    </source>
</evidence>
<evidence type="ECO:0000259" key="15">
    <source>
        <dbReference type="Pfam" id="PF02705"/>
    </source>
</evidence>
<keyword evidence="5" id="KW-0997">Cell inner membrane</keyword>
<evidence type="ECO:0000256" key="9">
    <source>
        <dbReference type="ARBA" id="ARBA00022958"/>
    </source>
</evidence>
<keyword evidence="3 13" id="KW-0813">Transport</keyword>
<feature type="compositionally biased region" description="Low complexity" evidence="14">
    <location>
        <begin position="16"/>
        <end position="34"/>
    </location>
</feature>
<feature type="domain" description="K+ potassium transporter integral membrane" evidence="15">
    <location>
        <begin position="80"/>
        <end position="530"/>
    </location>
</feature>
<evidence type="ECO:0000256" key="8">
    <source>
        <dbReference type="ARBA" id="ARBA00022847"/>
    </source>
</evidence>
<evidence type="ECO:0000256" key="10">
    <source>
        <dbReference type="ARBA" id="ARBA00022989"/>
    </source>
</evidence>
<dbReference type="Proteomes" id="UP000635278">
    <property type="component" value="Unassembled WGS sequence"/>
</dbReference>
<feature type="transmembrane region" description="Helical" evidence="13">
    <location>
        <begin position="355"/>
        <end position="384"/>
    </location>
</feature>
<evidence type="ECO:0000256" key="11">
    <source>
        <dbReference type="ARBA" id="ARBA00023065"/>
    </source>
</evidence>
<dbReference type="InterPro" id="IPR053951">
    <property type="entry name" value="K_trans_N"/>
</dbReference>
<comment type="function">
    <text evidence="13">Transport of potassium into the cell. Likely operates as a K(+):H(+) symporter.</text>
</comment>
<evidence type="ECO:0000256" key="3">
    <source>
        <dbReference type="ARBA" id="ARBA00022448"/>
    </source>
</evidence>
<dbReference type="HAMAP" id="MF_01522">
    <property type="entry name" value="Kup"/>
    <property type="match status" value="1"/>
</dbReference>
<keyword evidence="9 13" id="KW-0630">Potassium</keyword>
<evidence type="ECO:0000256" key="6">
    <source>
        <dbReference type="ARBA" id="ARBA00022538"/>
    </source>
</evidence>
<keyword evidence="10 13" id="KW-1133">Transmembrane helix</keyword>
<evidence type="ECO:0000256" key="2">
    <source>
        <dbReference type="ARBA" id="ARBA00007019"/>
    </source>
</evidence>
<evidence type="ECO:0000256" key="13">
    <source>
        <dbReference type="HAMAP-Rule" id="MF_01522"/>
    </source>
</evidence>
<feature type="transmembrane region" description="Helical" evidence="13">
    <location>
        <begin position="270"/>
        <end position="301"/>
    </location>
</feature>
<proteinExistence type="inferred from homology"/>
<feature type="compositionally biased region" description="Basic and acidic residues" evidence="14">
    <location>
        <begin position="35"/>
        <end position="46"/>
    </location>
</feature>
<evidence type="ECO:0000256" key="14">
    <source>
        <dbReference type="SAM" id="MobiDB-lite"/>
    </source>
</evidence>
<evidence type="ECO:0000313" key="18">
    <source>
        <dbReference type="Proteomes" id="UP000635278"/>
    </source>
</evidence>
<comment type="similarity">
    <text evidence="2 13">Belongs to the HAK/KUP transporter (TC 2.A.72) family.</text>
</comment>
<name>A0ABX0JR49_9PROT</name>
<keyword evidence="7 13" id="KW-0812">Transmembrane</keyword>
<dbReference type="InterPro" id="IPR003855">
    <property type="entry name" value="K+_transporter"/>
</dbReference>
<sequence length="690" mass="74281">MTGTATSSGDHNATPASGAGASDKGAAGKAAGARDSGHPDTGHPDAGHTGAAAKRVPHITEFDADAPQHAAAPVGFAALLSVLGVVYGDIGTSPLYALRSTIEVVTGHHQIQDSEVMGICSLIFWTLIVVVTVKYVMLVMRADHNGEGGILALTSLAQRVVSTPKARLVLGLTGIAGACLFFGDGVITPAISVLSAIEGVEVSLPGARDFVIPMAIAVIIGLFSVQWLGTGKVGTIFGPVMLLWFGSLGLMGLVEILHHPGILFALLPTYALMFIIHHGALSFMALGSVVLCVTGAEALYADMGHFGAQPIRYAWNFFVLPMLVLNYFGQGALIIAEPGALANPFFMLAPHAMQVPLVILATFATVIASQAGISGGFQVCRQLIQLGYLPRMRIVHTNAEEEGQIYLPDFNRFLAVGAILLVIAFRSSDALAAAYGIAVTGTFICTTCLCFVVFRRHFKWSERATLATFIPFLIIDTTFFSANALKIPDGGWVPLMLGCVLTLMMTTWKRGRSLIIARQGQDSLPMGSFIARLPQSRTIRVPGMAVFLTATPEFVPPCLLHNLKHNKVLHDHVLFVTIENLDQPEADRGHRVAVEELAHDMYRVILRYGFMETPNIPRALVELKANGVDFDPLQASYFISRELVTRSSIPKMARWRLSLFLFMARNATPATEFFRIPMDRVVELGVKVAI</sequence>
<dbReference type="Pfam" id="PF02705">
    <property type="entry name" value="K_trans"/>
    <property type="match status" value="1"/>
</dbReference>
<feature type="region of interest" description="Disordered" evidence="14">
    <location>
        <begin position="1"/>
        <end position="51"/>
    </location>
</feature>
<comment type="subcellular location">
    <subcellularLocation>
        <location evidence="13">Cell membrane</location>
        <topology evidence="13">Multi-pass membrane protein</topology>
    </subcellularLocation>
    <subcellularLocation>
        <location evidence="1">Membrane</location>
        <topology evidence="1">Multi-pass membrane protein</topology>
    </subcellularLocation>
</comment>
<feature type="transmembrane region" description="Helical" evidence="13">
    <location>
        <begin position="466"/>
        <end position="485"/>
    </location>
</feature>
<keyword evidence="18" id="KW-1185">Reference proteome</keyword>
<keyword evidence="11 13" id="KW-0406">Ion transport</keyword>
<dbReference type="InterPro" id="IPR023051">
    <property type="entry name" value="Kup"/>
</dbReference>
<dbReference type="PANTHER" id="PTHR30540:SF79">
    <property type="entry name" value="LOW AFFINITY POTASSIUM TRANSPORT SYSTEM PROTEIN KUP"/>
    <property type="match status" value="1"/>
</dbReference>
<feature type="transmembrane region" description="Helical" evidence="13">
    <location>
        <begin position="168"/>
        <end position="190"/>
    </location>
</feature>
<feature type="transmembrane region" description="Helical" evidence="13">
    <location>
        <begin position="491"/>
        <end position="508"/>
    </location>
</feature>
<evidence type="ECO:0000313" key="17">
    <source>
        <dbReference type="EMBL" id="NHN84457.1"/>
    </source>
</evidence>
<dbReference type="RefSeq" id="WP_173582847.1">
    <property type="nucleotide sequence ID" value="NZ_WOTB01000007.1"/>
</dbReference>
<keyword evidence="6 13" id="KW-0633">Potassium transport</keyword>
<comment type="catalytic activity">
    <reaction evidence="13">
        <text>K(+)(in) + H(+)(in) = K(+)(out) + H(+)(out)</text>
        <dbReference type="Rhea" id="RHEA:28490"/>
        <dbReference type="ChEBI" id="CHEBI:15378"/>
        <dbReference type="ChEBI" id="CHEBI:29103"/>
    </reaction>
</comment>
<feature type="transmembrane region" description="Helical" evidence="13">
    <location>
        <begin position="116"/>
        <end position="137"/>
    </location>
</feature>
<organism evidence="17 18">
    <name type="scientific">Acetobacter musti</name>
    <dbReference type="NCBI Taxonomy" id="864732"/>
    <lineage>
        <taxon>Bacteria</taxon>
        <taxon>Pseudomonadati</taxon>
        <taxon>Pseudomonadota</taxon>
        <taxon>Alphaproteobacteria</taxon>
        <taxon>Acetobacterales</taxon>
        <taxon>Acetobacteraceae</taxon>
        <taxon>Acetobacter</taxon>
    </lineage>
</organism>
<feature type="transmembrane region" description="Helical" evidence="13">
    <location>
        <begin position="210"/>
        <end position="229"/>
    </location>
</feature>
<keyword evidence="4 13" id="KW-1003">Cell membrane</keyword>
<feature type="transmembrane region" description="Helical" evidence="13">
    <location>
        <begin position="236"/>
        <end position="258"/>
    </location>
</feature>
<evidence type="ECO:0000256" key="7">
    <source>
        <dbReference type="ARBA" id="ARBA00022692"/>
    </source>
</evidence>
<evidence type="ECO:0000256" key="1">
    <source>
        <dbReference type="ARBA" id="ARBA00004141"/>
    </source>
</evidence>
<feature type="compositionally biased region" description="Polar residues" evidence="14">
    <location>
        <begin position="1"/>
        <end position="15"/>
    </location>
</feature>
<feature type="transmembrane region" description="Helical" evidence="13">
    <location>
        <begin position="431"/>
        <end position="454"/>
    </location>
</feature>
<comment type="caution">
    <text evidence="17">The sequence shown here is derived from an EMBL/GenBank/DDBJ whole genome shotgun (WGS) entry which is preliminary data.</text>
</comment>
<feature type="domain" description="K+ potassium transporter C-terminal" evidence="16">
    <location>
        <begin position="542"/>
        <end position="690"/>
    </location>
</feature>
<accession>A0ABX0JR49</accession>
<dbReference type="EMBL" id="WOTB01000007">
    <property type="protein sequence ID" value="NHN84457.1"/>
    <property type="molecule type" value="Genomic_DNA"/>
</dbReference>
<keyword evidence="12 13" id="KW-0472">Membrane</keyword>